<accession>A0AAV8Y2D3</accession>
<dbReference type="Proteomes" id="UP001162162">
    <property type="component" value="Unassembled WGS sequence"/>
</dbReference>
<reference evidence="2" key="1">
    <citation type="journal article" date="2023" name="Insect Mol. Biol.">
        <title>Genome sequencing provides insights into the evolution of gene families encoding plant cell wall-degrading enzymes in longhorned beetles.</title>
        <authorList>
            <person name="Shin N.R."/>
            <person name="Okamura Y."/>
            <person name="Kirsch R."/>
            <person name="Pauchet Y."/>
        </authorList>
    </citation>
    <scope>NUCLEOTIDE SEQUENCE</scope>
    <source>
        <strain evidence="2">AMC_N1</strain>
    </source>
</reference>
<keyword evidence="3" id="KW-1185">Reference proteome</keyword>
<evidence type="ECO:0000313" key="2">
    <source>
        <dbReference type="EMBL" id="KAJ8945560.1"/>
    </source>
</evidence>
<organism evidence="2 3">
    <name type="scientific">Aromia moschata</name>
    <dbReference type="NCBI Taxonomy" id="1265417"/>
    <lineage>
        <taxon>Eukaryota</taxon>
        <taxon>Metazoa</taxon>
        <taxon>Ecdysozoa</taxon>
        <taxon>Arthropoda</taxon>
        <taxon>Hexapoda</taxon>
        <taxon>Insecta</taxon>
        <taxon>Pterygota</taxon>
        <taxon>Neoptera</taxon>
        <taxon>Endopterygota</taxon>
        <taxon>Coleoptera</taxon>
        <taxon>Polyphaga</taxon>
        <taxon>Cucujiformia</taxon>
        <taxon>Chrysomeloidea</taxon>
        <taxon>Cerambycidae</taxon>
        <taxon>Cerambycinae</taxon>
        <taxon>Callichromatini</taxon>
        <taxon>Aromia</taxon>
    </lineage>
</organism>
<dbReference type="AlphaFoldDB" id="A0AAV8Y2D3"/>
<comment type="caution">
    <text evidence="2">The sequence shown here is derived from an EMBL/GenBank/DDBJ whole genome shotgun (WGS) entry which is preliminary data.</text>
</comment>
<feature type="compositionally biased region" description="Basic and acidic residues" evidence="1">
    <location>
        <begin position="26"/>
        <end position="42"/>
    </location>
</feature>
<sequence length="106" mass="11958">MPFLQKKRHIGRACLSKKRSLKKGTFNKDKQTSGQPEIKKSSEQSQVQNLEVETANDSNSCYNLLSVQDQLCSKYLIIPALKIRENWYTGVFEDADHKSGVDSGHG</sequence>
<dbReference type="EMBL" id="JAPWTK010000213">
    <property type="protein sequence ID" value="KAJ8945560.1"/>
    <property type="molecule type" value="Genomic_DNA"/>
</dbReference>
<protein>
    <submittedName>
        <fullName evidence="2">Uncharacterized protein</fullName>
    </submittedName>
</protein>
<evidence type="ECO:0000256" key="1">
    <source>
        <dbReference type="SAM" id="MobiDB-lite"/>
    </source>
</evidence>
<evidence type="ECO:0000313" key="3">
    <source>
        <dbReference type="Proteomes" id="UP001162162"/>
    </source>
</evidence>
<feature type="region of interest" description="Disordered" evidence="1">
    <location>
        <begin position="22"/>
        <end position="48"/>
    </location>
</feature>
<proteinExistence type="predicted"/>
<name>A0AAV8Y2D3_9CUCU</name>
<gene>
    <name evidence="2" type="ORF">NQ318_020407</name>
</gene>